<sequence length="95" mass="11169">MLERTFTTEIIKWCLNHFFVDNHIADKAPTPTTEKKPVKNTISLGIRYHGFRKTLCVLHQYFINIRYRTTINEKVPNIEPPVNHFQFTLTPKLAA</sequence>
<dbReference type="EMBL" id="CABQ01000089">
    <property type="protein sequence ID" value="CBI07440.1"/>
    <property type="molecule type" value="Genomic_DNA"/>
</dbReference>
<name>E6QJM3_9ZZZZ</name>
<protein>
    <submittedName>
        <fullName evidence="1">Uncharacterized protein</fullName>
    </submittedName>
</protein>
<dbReference type="AlphaFoldDB" id="E6QJM3"/>
<organism evidence="1">
    <name type="scientific">mine drainage metagenome</name>
    <dbReference type="NCBI Taxonomy" id="410659"/>
    <lineage>
        <taxon>unclassified sequences</taxon>
        <taxon>metagenomes</taxon>
        <taxon>ecological metagenomes</taxon>
    </lineage>
</organism>
<evidence type="ECO:0000313" key="1">
    <source>
        <dbReference type="EMBL" id="CBI07440.1"/>
    </source>
</evidence>
<proteinExistence type="predicted"/>
<comment type="caution">
    <text evidence="1">The sequence shown here is derived from an EMBL/GenBank/DDBJ whole genome shotgun (WGS) entry which is preliminary data.</text>
</comment>
<gene>
    <name evidence="1" type="ORF">CARN6_0774</name>
</gene>
<accession>E6QJM3</accession>
<reference evidence="1" key="1">
    <citation type="submission" date="2009-10" db="EMBL/GenBank/DDBJ databases">
        <title>Diversity of trophic interactions inside an arsenic-rich microbial ecosystem.</title>
        <authorList>
            <person name="Bertin P.N."/>
            <person name="Heinrich-Salmeron A."/>
            <person name="Pelletier E."/>
            <person name="Goulhen-Chollet F."/>
            <person name="Arsene-Ploetze F."/>
            <person name="Gallien S."/>
            <person name="Calteau A."/>
            <person name="Vallenet D."/>
            <person name="Casiot C."/>
            <person name="Chane-Woon-Ming B."/>
            <person name="Giloteaux L."/>
            <person name="Barakat M."/>
            <person name="Bonnefoy V."/>
            <person name="Bruneel O."/>
            <person name="Chandler M."/>
            <person name="Cleiss J."/>
            <person name="Duran R."/>
            <person name="Elbaz-Poulichet F."/>
            <person name="Fonknechten N."/>
            <person name="Lauga B."/>
            <person name="Mornico D."/>
            <person name="Ortet P."/>
            <person name="Schaeffer C."/>
            <person name="Siguier P."/>
            <person name="Alexander Thil Smith A."/>
            <person name="Van Dorsselaer A."/>
            <person name="Weissenbach J."/>
            <person name="Medigue C."/>
            <person name="Le Paslier D."/>
        </authorList>
    </citation>
    <scope>NUCLEOTIDE SEQUENCE</scope>
</reference>